<keyword evidence="7" id="KW-1185">Reference proteome</keyword>
<evidence type="ECO:0000259" key="5">
    <source>
        <dbReference type="Pfam" id="PF13649"/>
    </source>
</evidence>
<evidence type="ECO:0000313" key="7">
    <source>
        <dbReference type="Proteomes" id="UP000826661"/>
    </source>
</evidence>
<dbReference type="EMBL" id="CP075868">
    <property type="protein sequence ID" value="QYT01890.1"/>
    <property type="molecule type" value="Genomic_DNA"/>
</dbReference>
<dbReference type="PANTHER" id="PTHR35897">
    <property type="entry name" value="METHYLTRANSFERASE AUSD"/>
    <property type="match status" value="1"/>
</dbReference>
<reference evidence="6 7" key="1">
    <citation type="journal article" date="2021" name="BMC Genomics">
        <title>Telomere-to-telomere genome assembly of asparaginase-producing Trichoderma simmonsii.</title>
        <authorList>
            <person name="Chung D."/>
            <person name="Kwon Y.M."/>
            <person name="Yang Y."/>
        </authorList>
    </citation>
    <scope>NUCLEOTIDE SEQUENCE [LARGE SCALE GENOMIC DNA]</scope>
    <source>
        <strain evidence="6 7">GH-Sj1</strain>
    </source>
</reference>
<accession>A0A8G0LJC3</accession>
<sequence length="288" mass="33371">MSHFDQMHHETALDRWKRFTYVEDLPDEFGPFRKLLEEYSKVPPNETDELLVSTRKKLWEVAMYPCIGRWSFLNLRSMQDSHFKIAFDRLKQTNDPDTGTNSTDTLLDMGCCIGQVLRKMAHDGIEPTRLFGTDLHPEFISIGTELFSDEGCGLTFVAGDLLDPEDKALDKLDGKITLIHAANFFHLFTWEQQVKIGVRIARFLKPGTTDALIFGRQLGTHKPRERDGRMKSFLHNQESFQKLWDEIGMKTGTQWRVQVSISEERRVDIPGFAEEDRYTRFGIYQSTV</sequence>
<proteinExistence type="inferred from homology"/>
<dbReference type="Pfam" id="PF13649">
    <property type="entry name" value="Methyltransf_25"/>
    <property type="match status" value="1"/>
</dbReference>
<evidence type="ECO:0000256" key="4">
    <source>
        <dbReference type="ARBA" id="ARBA00038314"/>
    </source>
</evidence>
<dbReference type="InterPro" id="IPR041698">
    <property type="entry name" value="Methyltransf_25"/>
</dbReference>
<dbReference type="AlphaFoldDB" id="A0A8G0LJC3"/>
<dbReference type="SUPFAM" id="SSF53335">
    <property type="entry name" value="S-adenosyl-L-methionine-dependent methyltransferases"/>
    <property type="match status" value="1"/>
</dbReference>
<dbReference type="PANTHER" id="PTHR35897:SF1">
    <property type="entry name" value="METHYLTRANSFERASE AUSD"/>
    <property type="match status" value="1"/>
</dbReference>
<dbReference type="InterPro" id="IPR029063">
    <property type="entry name" value="SAM-dependent_MTases_sf"/>
</dbReference>
<evidence type="ECO:0000256" key="1">
    <source>
        <dbReference type="ARBA" id="ARBA00005179"/>
    </source>
</evidence>
<evidence type="ECO:0000313" key="6">
    <source>
        <dbReference type="EMBL" id="QYT01890.1"/>
    </source>
</evidence>
<organism evidence="6 7">
    <name type="scientific">Trichoderma simmonsii</name>
    <dbReference type="NCBI Taxonomy" id="1491479"/>
    <lineage>
        <taxon>Eukaryota</taxon>
        <taxon>Fungi</taxon>
        <taxon>Dikarya</taxon>
        <taxon>Ascomycota</taxon>
        <taxon>Pezizomycotina</taxon>
        <taxon>Sordariomycetes</taxon>
        <taxon>Hypocreomycetidae</taxon>
        <taxon>Hypocreales</taxon>
        <taxon>Hypocreaceae</taxon>
        <taxon>Trichoderma</taxon>
    </lineage>
</organism>
<evidence type="ECO:0000256" key="3">
    <source>
        <dbReference type="ARBA" id="ARBA00022691"/>
    </source>
</evidence>
<dbReference type="GO" id="GO:0016740">
    <property type="term" value="F:transferase activity"/>
    <property type="evidence" value="ECO:0007669"/>
    <property type="project" value="UniProtKB-KW"/>
</dbReference>
<evidence type="ECO:0000256" key="2">
    <source>
        <dbReference type="ARBA" id="ARBA00022679"/>
    </source>
</evidence>
<keyword evidence="3" id="KW-0949">S-adenosyl-L-methionine</keyword>
<comment type="similarity">
    <text evidence="4">Belongs to the class I-like SAM-binding methyltransferase superfamily.</text>
</comment>
<dbReference type="Gene3D" id="3.40.50.150">
    <property type="entry name" value="Vaccinia Virus protein VP39"/>
    <property type="match status" value="1"/>
</dbReference>
<name>A0A8G0LJC3_9HYPO</name>
<gene>
    <name evidence="6" type="ORF">H0G86_008903</name>
</gene>
<protein>
    <submittedName>
        <fullName evidence="6">Methyltransf_25 domain-containing protein</fullName>
    </submittedName>
</protein>
<keyword evidence="2" id="KW-0808">Transferase</keyword>
<dbReference type="InterPro" id="IPR051654">
    <property type="entry name" value="Meroterpenoid_MTases"/>
</dbReference>
<comment type="pathway">
    <text evidence="1">Secondary metabolite biosynthesis.</text>
</comment>
<dbReference type="Proteomes" id="UP000826661">
    <property type="component" value="Chromosome V"/>
</dbReference>
<feature type="domain" description="Methyltransferase" evidence="5">
    <location>
        <begin position="107"/>
        <end position="207"/>
    </location>
</feature>